<gene>
    <name evidence="2" type="ORF">GCM10011322_47220</name>
</gene>
<accession>A0A917QKJ0</accession>
<dbReference type="GO" id="GO:0006355">
    <property type="term" value="P:regulation of DNA-templated transcription"/>
    <property type="evidence" value="ECO:0007669"/>
    <property type="project" value="InterPro"/>
</dbReference>
<evidence type="ECO:0000313" key="3">
    <source>
        <dbReference type="Proteomes" id="UP000600449"/>
    </source>
</evidence>
<dbReference type="Pfam" id="PF02954">
    <property type="entry name" value="HTH_8"/>
    <property type="match status" value="1"/>
</dbReference>
<dbReference type="PRINTS" id="PR01590">
    <property type="entry name" value="HTHFIS"/>
</dbReference>
<evidence type="ECO:0000313" key="2">
    <source>
        <dbReference type="EMBL" id="GGK55072.1"/>
    </source>
</evidence>
<dbReference type="InterPro" id="IPR035965">
    <property type="entry name" value="PAS-like_dom_sf"/>
</dbReference>
<dbReference type="InterPro" id="IPR013767">
    <property type="entry name" value="PAS_fold"/>
</dbReference>
<evidence type="ECO:0000259" key="1">
    <source>
        <dbReference type="PROSITE" id="PS50112"/>
    </source>
</evidence>
<protein>
    <submittedName>
        <fullName evidence="2">Transcriptional regulator PpsR</fullName>
    </submittedName>
</protein>
<organism evidence="2 3">
    <name type="scientific">Salinarimonas ramus</name>
    <dbReference type="NCBI Taxonomy" id="690164"/>
    <lineage>
        <taxon>Bacteria</taxon>
        <taxon>Pseudomonadati</taxon>
        <taxon>Pseudomonadota</taxon>
        <taxon>Alphaproteobacteria</taxon>
        <taxon>Hyphomicrobiales</taxon>
        <taxon>Salinarimonadaceae</taxon>
        <taxon>Salinarimonas</taxon>
    </lineage>
</organism>
<dbReference type="PROSITE" id="PS50112">
    <property type="entry name" value="PAS"/>
    <property type="match status" value="1"/>
</dbReference>
<name>A0A917QKJ0_9HYPH</name>
<dbReference type="Gene3D" id="3.30.450.20">
    <property type="entry name" value="PAS domain"/>
    <property type="match status" value="2"/>
</dbReference>
<reference evidence="2 3" key="1">
    <citation type="journal article" date="2014" name="Int. J. Syst. Evol. Microbiol.">
        <title>Complete genome sequence of Corynebacterium casei LMG S-19264T (=DSM 44701T), isolated from a smear-ripened cheese.</title>
        <authorList>
            <consortium name="US DOE Joint Genome Institute (JGI-PGF)"/>
            <person name="Walter F."/>
            <person name="Albersmeier A."/>
            <person name="Kalinowski J."/>
            <person name="Ruckert C."/>
        </authorList>
    </citation>
    <scope>NUCLEOTIDE SEQUENCE [LARGE SCALE GENOMIC DNA]</scope>
    <source>
        <strain evidence="2 3">CGMCC 1.9161</strain>
    </source>
</reference>
<dbReference type="InterPro" id="IPR000014">
    <property type="entry name" value="PAS"/>
</dbReference>
<dbReference type="AlphaFoldDB" id="A0A917QKJ0"/>
<dbReference type="SUPFAM" id="SSF55785">
    <property type="entry name" value="PYP-like sensor domain (PAS domain)"/>
    <property type="match status" value="2"/>
</dbReference>
<keyword evidence="3" id="KW-1185">Reference proteome</keyword>
<dbReference type="Gene3D" id="1.20.5.430">
    <property type="match status" value="1"/>
</dbReference>
<dbReference type="GO" id="GO:0043565">
    <property type="term" value="F:sequence-specific DNA binding"/>
    <property type="evidence" value="ECO:0007669"/>
    <property type="project" value="InterPro"/>
</dbReference>
<dbReference type="Gene3D" id="1.10.10.60">
    <property type="entry name" value="Homeodomain-like"/>
    <property type="match status" value="1"/>
</dbReference>
<dbReference type="SMART" id="SM00091">
    <property type="entry name" value="PAS"/>
    <property type="match status" value="3"/>
</dbReference>
<dbReference type="InterPro" id="IPR013656">
    <property type="entry name" value="PAS_4"/>
</dbReference>
<sequence>MDTPPAPEGLRRFRAPETSLADVDAAGAARLIATTNDLALVLDGDGVIEDVAIGSAELEGEDCSRWLGRRWIDTVTVESREKIEALMRHAGSDDARIWRQVNHPRSTGPDLPILYSAVDVGRSGRIVAVGRDLRGVASLQRKLVDAQAAMEREYAHLRSAETRYRLLFQIATEAVLVVDAATRRVSEANPSATELVASGTPLNGRSLAQLFSPESAGALEDLLAAARTAGRSDEARLKLADGRDALASASVFRQERVTHFLVRLTPPGGGATTLAASRRRVLRVVERLPDALVVTDSDRRILTANAAFLDLVQLATEEQARGEPLDRWLGRSSVDCNVLVASVREHGSVKRFGTLVQGEYGLTEEVEVSAVIAPEAEETYFGFTIRSATPRAASVLGIGGPELPHSVAQMKELVGRVSLKELVRETTDVIEKLCIEAALDLTGDNRASAAEMLGLSRQSFYAKLRRYGLGDLDHED</sequence>
<dbReference type="SUPFAM" id="SSF46689">
    <property type="entry name" value="Homeodomain-like"/>
    <property type="match status" value="1"/>
</dbReference>
<feature type="domain" description="PAS" evidence="1">
    <location>
        <begin position="277"/>
        <end position="318"/>
    </location>
</feature>
<dbReference type="Pfam" id="PF00989">
    <property type="entry name" value="PAS"/>
    <property type="match status" value="1"/>
</dbReference>
<dbReference type="InterPro" id="IPR011785">
    <property type="entry name" value="Tscrpt_reg_PpsR-CrtJ"/>
</dbReference>
<comment type="caution">
    <text evidence="2">The sequence shown here is derived from an EMBL/GenBank/DDBJ whole genome shotgun (WGS) entry which is preliminary data.</text>
</comment>
<dbReference type="NCBIfam" id="TIGR02040">
    <property type="entry name" value="PpsR-CrtJ"/>
    <property type="match status" value="1"/>
</dbReference>
<dbReference type="Proteomes" id="UP000600449">
    <property type="component" value="Unassembled WGS sequence"/>
</dbReference>
<dbReference type="InterPro" id="IPR002197">
    <property type="entry name" value="HTH_Fis"/>
</dbReference>
<proteinExistence type="predicted"/>
<dbReference type="RefSeq" id="WP_188915749.1">
    <property type="nucleotide sequence ID" value="NZ_BMMF01000021.1"/>
</dbReference>
<dbReference type="InterPro" id="IPR009057">
    <property type="entry name" value="Homeodomain-like_sf"/>
</dbReference>
<dbReference type="EMBL" id="BMMF01000021">
    <property type="protein sequence ID" value="GGK55072.1"/>
    <property type="molecule type" value="Genomic_DNA"/>
</dbReference>
<dbReference type="Pfam" id="PF08448">
    <property type="entry name" value="PAS_4"/>
    <property type="match status" value="1"/>
</dbReference>
<dbReference type="Pfam" id="PF13188">
    <property type="entry name" value="PAS_8"/>
    <property type="match status" value="1"/>
</dbReference>